<dbReference type="InterPro" id="IPR032675">
    <property type="entry name" value="LRR_dom_sf"/>
</dbReference>
<dbReference type="SMART" id="SM00367">
    <property type="entry name" value="LRR_CC"/>
    <property type="match status" value="15"/>
</dbReference>
<organism evidence="3 4">
    <name type="scientific">Tribonema minus</name>
    <dbReference type="NCBI Taxonomy" id="303371"/>
    <lineage>
        <taxon>Eukaryota</taxon>
        <taxon>Sar</taxon>
        <taxon>Stramenopiles</taxon>
        <taxon>Ochrophyta</taxon>
        <taxon>PX clade</taxon>
        <taxon>Xanthophyceae</taxon>
        <taxon>Tribonematales</taxon>
        <taxon>Tribonemataceae</taxon>
        <taxon>Tribonema</taxon>
    </lineage>
</organism>
<sequence length="1518" mass="163153">MGGPLYATSGGDNAGQDRKSPLRSSGAAAAWDGGGGGMYTPGRGPSASVAEKRSHSWERGDAYSMSTSAASAIGMLVDATKQVRKMIQGHKAGAAKGELPFAEVPAELCAPDGGARALRLRAWSLLVTDATLAAVAAREAARLGALAVELTAAQVAEHMAQAGLPRPLLSHAVAAAPGGKLEFAPAAVVAWRERDNLARVREVAHQVALEHCASLHGLTEVDVAGAERITDAGMAALARGCTGLTALDVGGAARVSDAGVRQLAMSCGRLTRLCLAGCTGVIGPGLAVLGQGCRQLEAPPTRAVRAGRTPSDACGSIDTELDLTGTKVASWALARVFEGCPRLARLVLSRCARVCDADLAALALAPCVRGGALRELRLAHCALVTDVGLCAVARACRSLERLDLTRTEVASRVTDVTLMALSACGDLRALRRMSARMAQGQGGAAALLRLDLSGCACVTDVGLDWLGRQAPALQHLDLSGCNKISDTGLASLAERCPQLRPWHTHRDNTAPVPHAAAAAAAATVVRSAPQISNAGLASLAERCPQLSWLALAGLTLVTDTGVSRLAQGACAVRLRHLDLAGIYLLSDGAKRDFAVAGLQALAASCTQLESLVLDGCFRVSTQALRALGARLHALTHLSLARCPAITAQVDGANAHAAADHGVCAMAARCGALTSLDVRDCGAAVTDALLEGVARGCPRLAALTAARAPAWGVRGMRALCRRLCASLERLDVSGCAGLTDDAFVPFKASADFGGIKSALPQALDHPMLRLRSVSLCDCAGVGGVGVQWLAQGCPALVTLNVHGTKVRVSGGSSIRNGCPALVTLNVHRTKADMSPSSCRRRPYKRQRVAATLTTLNIIAEGFPHSAIKLDDRDIYGSIAAAANSSKDSLAAHAAAAAMPFFGLSPFRRWQDRAVITAYHTRRAAADTLRRAYRAHCARRRQRERRRLRCGRWLADCLARLWWQRRRRAGLRARTAQLQSRRAAAVAVQSFWRCACSRGELRRRRASRQEERKAARATEIQRVYRGMRGRRRAAGVAREAAALLRRQHTAALTVQCGYRCYVARGVASARRRRRRALQQRRDAAAARIQRAHRRGHARALLMELRRAYFARRARHIACAKTIQKNFRQRRVRAAADPPWWRCMRVLADRRAQRARRAAAAACLQRHWRGCCGRARFRAAVHAARARRREAATAVVQLTWLRLKASARRRCRELQEERAARGVRRSAAAVVIQRFVRDKRTRRCAALLRLSHIQELMRLARLQQWAAAKLQSVWRGHRGRCAFRVGAAAARKEEHMARWKEMYDAERQVPFYYNQITGEVRWRRPQDLLELMPRPACSNCEAFEAYTECASCGEYFCTGCWDKVHGGGKRRHHQFRALYEYYGKRVDYGDGDFPSMWPSDIEQDDMAGWHRRTATAAEAAANEAPAGWGTGYTPSTGGGEVLALGWQDGAALQQQTSGSMTTWTDSTGYGAADAGAYYYDDGGGAAAAAPAAAQYGAAYDAGSSQQSYAQTVAEPGTYWSG</sequence>
<dbReference type="InterPro" id="IPR000048">
    <property type="entry name" value="IQ_motif_EF-hand-BS"/>
</dbReference>
<evidence type="ECO:0000313" key="3">
    <source>
        <dbReference type="EMBL" id="KAG5186513.1"/>
    </source>
</evidence>
<dbReference type="Proteomes" id="UP000664859">
    <property type="component" value="Unassembled WGS sequence"/>
</dbReference>
<dbReference type="EMBL" id="JAFCMP010000112">
    <property type="protein sequence ID" value="KAG5186513.1"/>
    <property type="molecule type" value="Genomic_DNA"/>
</dbReference>
<dbReference type="GO" id="GO:0019005">
    <property type="term" value="C:SCF ubiquitin ligase complex"/>
    <property type="evidence" value="ECO:0007669"/>
    <property type="project" value="TreeGrafter"/>
</dbReference>
<name>A0A835ZCL3_9STRA</name>
<dbReference type="SUPFAM" id="SSF52047">
    <property type="entry name" value="RNI-like"/>
    <property type="match status" value="2"/>
</dbReference>
<dbReference type="PANTHER" id="PTHR13318">
    <property type="entry name" value="PARTNER OF PAIRED, ISOFORM B-RELATED"/>
    <property type="match status" value="1"/>
</dbReference>
<dbReference type="Gene3D" id="3.80.10.10">
    <property type="entry name" value="Ribonuclease Inhibitor"/>
    <property type="match status" value="4"/>
</dbReference>
<evidence type="ECO:0000256" key="1">
    <source>
        <dbReference type="SAM" id="MobiDB-lite"/>
    </source>
</evidence>
<dbReference type="Gene3D" id="2.20.70.10">
    <property type="match status" value="1"/>
</dbReference>
<comment type="caution">
    <text evidence="3">The sequence shown here is derived from an EMBL/GenBank/DDBJ whole genome shotgun (WGS) entry which is preliminary data.</text>
</comment>
<dbReference type="Pfam" id="PF13516">
    <property type="entry name" value="LRR_6"/>
    <property type="match status" value="1"/>
</dbReference>
<dbReference type="Pfam" id="PF25372">
    <property type="entry name" value="DUF7885"/>
    <property type="match status" value="1"/>
</dbReference>
<dbReference type="InterPro" id="IPR057207">
    <property type="entry name" value="FBXL15_LRR"/>
</dbReference>
<dbReference type="GO" id="GO:0031146">
    <property type="term" value="P:SCF-dependent proteasomal ubiquitin-dependent protein catabolic process"/>
    <property type="evidence" value="ECO:0007669"/>
    <property type="project" value="TreeGrafter"/>
</dbReference>
<dbReference type="OrthoDB" id="550575at2759"/>
<accession>A0A835ZCL3</accession>
<dbReference type="InterPro" id="IPR001611">
    <property type="entry name" value="Leu-rich_rpt"/>
</dbReference>
<feature type="domain" description="WW" evidence="2">
    <location>
        <begin position="1296"/>
        <end position="1324"/>
    </location>
</feature>
<dbReference type="PROSITE" id="PS50020">
    <property type="entry name" value="WW_DOMAIN_2"/>
    <property type="match status" value="1"/>
</dbReference>
<keyword evidence="4" id="KW-1185">Reference proteome</keyword>
<evidence type="ECO:0000259" key="2">
    <source>
        <dbReference type="PROSITE" id="PS50020"/>
    </source>
</evidence>
<dbReference type="CDD" id="cd00201">
    <property type="entry name" value="WW"/>
    <property type="match status" value="1"/>
</dbReference>
<dbReference type="PROSITE" id="PS50096">
    <property type="entry name" value="IQ"/>
    <property type="match status" value="5"/>
</dbReference>
<reference evidence="3" key="1">
    <citation type="submission" date="2021-02" db="EMBL/GenBank/DDBJ databases">
        <title>First Annotated Genome of the Yellow-green Alga Tribonema minus.</title>
        <authorList>
            <person name="Mahan K.M."/>
        </authorList>
    </citation>
    <scope>NUCLEOTIDE SEQUENCE</scope>
    <source>
        <strain evidence="3">UTEX B ZZ1240</strain>
    </source>
</reference>
<proteinExistence type="predicted"/>
<feature type="region of interest" description="Disordered" evidence="1">
    <location>
        <begin position="1"/>
        <end position="53"/>
    </location>
</feature>
<protein>
    <recommendedName>
        <fullName evidence="2">WW domain-containing protein</fullName>
    </recommendedName>
</protein>
<evidence type="ECO:0000313" key="4">
    <source>
        <dbReference type="Proteomes" id="UP000664859"/>
    </source>
</evidence>
<dbReference type="Gene3D" id="1.20.5.190">
    <property type="match status" value="1"/>
</dbReference>
<dbReference type="InterPro" id="IPR001202">
    <property type="entry name" value="WW_dom"/>
</dbReference>
<dbReference type="SMART" id="SM00015">
    <property type="entry name" value="IQ"/>
    <property type="match status" value="8"/>
</dbReference>
<dbReference type="InterPro" id="IPR006553">
    <property type="entry name" value="Leu-rich_rpt_Cys-con_subtyp"/>
</dbReference>
<gene>
    <name evidence="3" type="ORF">JKP88DRAFT_309838</name>
</gene>